<comment type="caution">
    <text evidence="3">The sequence shown here is derived from an EMBL/GenBank/DDBJ whole genome shotgun (WGS) entry which is preliminary data.</text>
</comment>
<evidence type="ECO:0000259" key="2">
    <source>
        <dbReference type="PROSITE" id="PS51704"/>
    </source>
</evidence>
<sequence>MHLENILLLLLAIKRNHFNMKLIIRIGFIVVLIFNCVLTNAQTKIIAHRGFSGIAPENTLVAFKKAIECKADYFELDVHKTKNDSIVVIHDSTVDRTCSNGAKGEIAQMNYSELAYINVGYPKKFGYKYEHEKIPTLREALALAKGKIKVCIEIKDYGIEQKVIDVVNDLGMKDEVILFSFYYPVLAKIRQLDKDIPILFLINKADKMTIDYAKIIDSNAIGVGYETTVTEAYLNFAHMHGIEVWKWTVNEKDEMKQLIDLGLDGLITDFPDKALKKMKRHKK</sequence>
<dbReference type="InterPro" id="IPR017946">
    <property type="entry name" value="PLC-like_Pdiesterase_TIM-brl"/>
</dbReference>
<dbReference type="PANTHER" id="PTHR46211:SF1">
    <property type="entry name" value="GLYCEROPHOSPHODIESTER PHOSPHODIESTERASE, CYTOPLASMIC"/>
    <property type="match status" value="1"/>
</dbReference>
<keyword evidence="1" id="KW-1133">Transmembrane helix</keyword>
<gene>
    <name evidence="3" type="ORF">GCM10022395_28430</name>
</gene>
<protein>
    <submittedName>
        <fullName evidence="3">Glycerophosphodiester phosphodiesterase</fullName>
    </submittedName>
</protein>
<dbReference type="InterPro" id="IPR030395">
    <property type="entry name" value="GP_PDE_dom"/>
</dbReference>
<feature type="domain" description="GP-PDE" evidence="2">
    <location>
        <begin position="43"/>
        <end position="278"/>
    </location>
</feature>
<dbReference type="PROSITE" id="PS51704">
    <property type="entry name" value="GP_PDE"/>
    <property type="match status" value="1"/>
</dbReference>
<keyword evidence="1" id="KW-0472">Membrane</keyword>
<keyword evidence="4" id="KW-1185">Reference proteome</keyword>
<proteinExistence type="predicted"/>
<accession>A0ABP6Y618</accession>
<keyword evidence="1" id="KW-0812">Transmembrane</keyword>
<dbReference type="PANTHER" id="PTHR46211">
    <property type="entry name" value="GLYCEROPHOSPHORYL DIESTER PHOSPHODIESTERASE"/>
    <property type="match status" value="1"/>
</dbReference>
<dbReference type="Pfam" id="PF03009">
    <property type="entry name" value="GDPD"/>
    <property type="match status" value="1"/>
</dbReference>
<dbReference type="Proteomes" id="UP001500954">
    <property type="component" value="Unassembled WGS sequence"/>
</dbReference>
<reference evidence="4" key="1">
    <citation type="journal article" date="2019" name="Int. J. Syst. Evol. Microbiol.">
        <title>The Global Catalogue of Microorganisms (GCM) 10K type strain sequencing project: providing services to taxonomists for standard genome sequencing and annotation.</title>
        <authorList>
            <consortium name="The Broad Institute Genomics Platform"/>
            <consortium name="The Broad Institute Genome Sequencing Center for Infectious Disease"/>
            <person name="Wu L."/>
            <person name="Ma J."/>
        </authorList>
    </citation>
    <scope>NUCLEOTIDE SEQUENCE [LARGE SCALE GENOMIC DNA]</scope>
    <source>
        <strain evidence="4">JCM 17111</strain>
    </source>
</reference>
<feature type="transmembrane region" description="Helical" evidence="1">
    <location>
        <begin position="22"/>
        <end position="41"/>
    </location>
</feature>
<dbReference type="Gene3D" id="3.20.20.190">
    <property type="entry name" value="Phosphatidylinositol (PI) phosphodiesterase"/>
    <property type="match status" value="1"/>
</dbReference>
<organism evidence="3 4">
    <name type="scientific">Snuella lapsa</name>
    <dbReference type="NCBI Taxonomy" id="870481"/>
    <lineage>
        <taxon>Bacteria</taxon>
        <taxon>Pseudomonadati</taxon>
        <taxon>Bacteroidota</taxon>
        <taxon>Flavobacteriia</taxon>
        <taxon>Flavobacteriales</taxon>
        <taxon>Flavobacteriaceae</taxon>
        <taxon>Snuella</taxon>
    </lineage>
</organism>
<name>A0ABP6Y618_9FLAO</name>
<evidence type="ECO:0000313" key="4">
    <source>
        <dbReference type="Proteomes" id="UP001500954"/>
    </source>
</evidence>
<dbReference type="EMBL" id="BAABCY010000078">
    <property type="protein sequence ID" value="GAA3578058.1"/>
    <property type="molecule type" value="Genomic_DNA"/>
</dbReference>
<dbReference type="SUPFAM" id="SSF51695">
    <property type="entry name" value="PLC-like phosphodiesterases"/>
    <property type="match status" value="1"/>
</dbReference>
<evidence type="ECO:0000313" key="3">
    <source>
        <dbReference type="EMBL" id="GAA3578058.1"/>
    </source>
</evidence>
<evidence type="ECO:0000256" key="1">
    <source>
        <dbReference type="SAM" id="Phobius"/>
    </source>
</evidence>